<evidence type="ECO:0000259" key="9">
    <source>
        <dbReference type="SMART" id="SM00481"/>
    </source>
</evidence>
<dbReference type="EMBL" id="CP048000">
    <property type="protein sequence ID" value="QHQ62024.1"/>
    <property type="molecule type" value="Genomic_DNA"/>
</dbReference>
<dbReference type="GO" id="GO:0000105">
    <property type="term" value="P:L-histidine biosynthetic process"/>
    <property type="evidence" value="ECO:0007669"/>
    <property type="project" value="UniProtKB-UniRule"/>
</dbReference>
<keyword evidence="6 8" id="KW-0368">Histidine biosynthesis</keyword>
<dbReference type="AlphaFoldDB" id="A0A6P1TLW0"/>
<evidence type="ECO:0000256" key="8">
    <source>
        <dbReference type="RuleBase" id="RU366003"/>
    </source>
</evidence>
<evidence type="ECO:0000256" key="5">
    <source>
        <dbReference type="ARBA" id="ARBA00022801"/>
    </source>
</evidence>
<feature type="domain" description="Polymerase/histidinol phosphatase N-terminal" evidence="9">
    <location>
        <begin position="4"/>
        <end position="87"/>
    </location>
</feature>
<evidence type="ECO:0000256" key="6">
    <source>
        <dbReference type="ARBA" id="ARBA00023102"/>
    </source>
</evidence>
<evidence type="ECO:0000313" key="10">
    <source>
        <dbReference type="EMBL" id="QHQ62024.1"/>
    </source>
</evidence>
<dbReference type="InterPro" id="IPR004013">
    <property type="entry name" value="PHP_dom"/>
</dbReference>
<dbReference type="SMART" id="SM00481">
    <property type="entry name" value="POLIIIAc"/>
    <property type="match status" value="1"/>
</dbReference>
<dbReference type="InterPro" id="IPR016195">
    <property type="entry name" value="Pol/histidinol_Pase-like"/>
</dbReference>
<protein>
    <recommendedName>
        <fullName evidence="3 8">Histidinol-phosphatase</fullName>
        <shortName evidence="8">HolPase</shortName>
        <ecNumber evidence="3 8">3.1.3.15</ecNumber>
    </recommendedName>
</protein>
<comment type="similarity">
    <text evidence="2 8">Belongs to the PHP hydrolase family. HisK subfamily.</text>
</comment>
<keyword evidence="4 8" id="KW-0028">Amino-acid biosynthesis</keyword>
<dbReference type="NCBIfam" id="TIGR01856">
    <property type="entry name" value="hisJ_fam"/>
    <property type="match status" value="1"/>
</dbReference>
<dbReference type="GO" id="GO:0004401">
    <property type="term" value="F:histidinol-phosphatase activity"/>
    <property type="evidence" value="ECO:0007669"/>
    <property type="project" value="UniProtKB-UniRule"/>
</dbReference>
<dbReference type="Pfam" id="PF02811">
    <property type="entry name" value="PHP"/>
    <property type="match status" value="1"/>
</dbReference>
<evidence type="ECO:0000256" key="7">
    <source>
        <dbReference type="ARBA" id="ARBA00049158"/>
    </source>
</evidence>
<evidence type="ECO:0000256" key="3">
    <source>
        <dbReference type="ARBA" id="ARBA00013085"/>
    </source>
</evidence>
<dbReference type="EC" id="3.1.3.15" evidence="3 8"/>
<evidence type="ECO:0000256" key="2">
    <source>
        <dbReference type="ARBA" id="ARBA00009152"/>
    </source>
</evidence>
<comment type="pathway">
    <text evidence="1 8">Amino-acid biosynthesis; L-histidine biosynthesis; L-histidine from 5-phospho-alpha-D-ribose 1-diphosphate: step 8/9.</text>
</comment>
<evidence type="ECO:0000313" key="11">
    <source>
        <dbReference type="Proteomes" id="UP000464314"/>
    </source>
</evidence>
<keyword evidence="11" id="KW-1185">Reference proteome</keyword>
<dbReference type="SUPFAM" id="SSF89550">
    <property type="entry name" value="PHP domain-like"/>
    <property type="match status" value="1"/>
</dbReference>
<dbReference type="PANTHER" id="PTHR21039">
    <property type="entry name" value="HISTIDINOL PHOSPHATASE-RELATED"/>
    <property type="match status" value="1"/>
</dbReference>
<organism evidence="10 11">
    <name type="scientific">Anaerocolumna sedimenticola</name>
    <dbReference type="NCBI Taxonomy" id="2696063"/>
    <lineage>
        <taxon>Bacteria</taxon>
        <taxon>Bacillati</taxon>
        <taxon>Bacillota</taxon>
        <taxon>Clostridia</taxon>
        <taxon>Lachnospirales</taxon>
        <taxon>Lachnospiraceae</taxon>
        <taxon>Anaerocolumna</taxon>
    </lineage>
</organism>
<dbReference type="GO" id="GO:0005737">
    <property type="term" value="C:cytoplasm"/>
    <property type="evidence" value="ECO:0007669"/>
    <property type="project" value="TreeGrafter"/>
</dbReference>
<sequence length="271" mass="31148">MIIADYHVHSSFSSDSTAPMEDMIEKAISLGMSKICFTDHMDYDFPNTNGLPFIFNPEEYFTKLADMTGHYKSKIKVLKGIELGLQPYLAPRYEALIEKYDFDFAIGSSHLVNGLDPYYPEYWMNQSPEKGVEIYFQSIIDNVKAFAGFQVYGHLDYVIRYVPDKTLIQTYSYKKYGDIIDEVLRTIIQHGKGIEVNTAGYKYGLGFAHPHSDILKRYKELGGEVITIGSDGHAPEHLGYDFPKAEELLRTLGFDYYVTYENRKPIFEKLK</sequence>
<evidence type="ECO:0000256" key="4">
    <source>
        <dbReference type="ARBA" id="ARBA00022605"/>
    </source>
</evidence>
<dbReference type="PANTHER" id="PTHR21039:SF0">
    <property type="entry name" value="HISTIDINOL-PHOSPHATASE"/>
    <property type="match status" value="1"/>
</dbReference>
<gene>
    <name evidence="10" type="ORF">Ana3638_15570</name>
</gene>
<name>A0A6P1TLW0_9FIRM</name>
<keyword evidence="5 8" id="KW-0378">Hydrolase</keyword>
<proteinExistence type="inferred from homology"/>
<accession>A0A6P1TLW0</accession>
<dbReference type="InterPro" id="IPR003141">
    <property type="entry name" value="Pol/His_phosphatase_N"/>
</dbReference>
<dbReference type="InterPro" id="IPR010140">
    <property type="entry name" value="Histidinol_P_phosphatase_HisJ"/>
</dbReference>
<evidence type="ECO:0000256" key="1">
    <source>
        <dbReference type="ARBA" id="ARBA00004970"/>
    </source>
</evidence>
<comment type="catalytic activity">
    <reaction evidence="7 8">
        <text>L-histidinol phosphate + H2O = L-histidinol + phosphate</text>
        <dbReference type="Rhea" id="RHEA:14465"/>
        <dbReference type="ChEBI" id="CHEBI:15377"/>
        <dbReference type="ChEBI" id="CHEBI:43474"/>
        <dbReference type="ChEBI" id="CHEBI:57699"/>
        <dbReference type="ChEBI" id="CHEBI:57980"/>
        <dbReference type="EC" id="3.1.3.15"/>
    </reaction>
</comment>
<reference evidence="10 11" key="1">
    <citation type="submission" date="2020-01" db="EMBL/GenBank/DDBJ databases">
        <title>Genome analysis of Anaerocolumna sp. CBA3638.</title>
        <authorList>
            <person name="Kim J."/>
            <person name="Roh S.W."/>
        </authorList>
    </citation>
    <scope>NUCLEOTIDE SEQUENCE [LARGE SCALE GENOMIC DNA]</scope>
    <source>
        <strain evidence="10 11">CBA3638</strain>
    </source>
</reference>
<dbReference type="UniPathway" id="UPA00031">
    <property type="reaction ID" value="UER00013"/>
</dbReference>
<dbReference type="Gene3D" id="3.20.20.140">
    <property type="entry name" value="Metal-dependent hydrolases"/>
    <property type="match status" value="1"/>
</dbReference>
<dbReference type="Proteomes" id="UP000464314">
    <property type="component" value="Chromosome"/>
</dbReference>
<dbReference type="RefSeq" id="WP_161838849.1">
    <property type="nucleotide sequence ID" value="NZ_CP048000.1"/>
</dbReference>
<dbReference type="KEGG" id="anr:Ana3638_15570"/>